<keyword evidence="2" id="KW-1185">Reference proteome</keyword>
<dbReference type="Proteomes" id="UP000023152">
    <property type="component" value="Unassembled WGS sequence"/>
</dbReference>
<comment type="caution">
    <text evidence="1">The sequence shown here is derived from an EMBL/GenBank/DDBJ whole genome shotgun (WGS) entry which is preliminary data.</text>
</comment>
<evidence type="ECO:0000313" key="1">
    <source>
        <dbReference type="EMBL" id="ETO05548.1"/>
    </source>
</evidence>
<evidence type="ECO:0000313" key="2">
    <source>
        <dbReference type="Proteomes" id="UP000023152"/>
    </source>
</evidence>
<sequence length="224" mass="26089">MKYLREAQAPGNKIQNVWNKADTYMNEWTKAKVLTLSNEEILSVREALKLVIKSMLPIDKISGGSCFVLAQNVCCQKMFLDTLVLCCTFIENDRRSQKMDIGLNEIKENYKTVCKLNARDKRRKAVHLHFEEIHSQGCHFVIVSFPKFVNLLVDAHDYLHYQELHDDAKQQVLAEYGSERKVIEMVPVKFFEQIHGHNPTQWPEHLDDFVNNMLTDLYAIEDIC</sequence>
<accession>X6LUE9</accession>
<reference evidence="1 2" key="1">
    <citation type="journal article" date="2013" name="Curr. Biol.">
        <title>The Genome of the Foraminiferan Reticulomyxa filosa.</title>
        <authorList>
            <person name="Glockner G."/>
            <person name="Hulsmann N."/>
            <person name="Schleicher M."/>
            <person name="Noegel A.A."/>
            <person name="Eichinger L."/>
            <person name="Gallinger C."/>
            <person name="Pawlowski J."/>
            <person name="Sierra R."/>
            <person name="Euteneuer U."/>
            <person name="Pillet L."/>
            <person name="Moustafa A."/>
            <person name="Platzer M."/>
            <person name="Groth M."/>
            <person name="Szafranski K."/>
            <person name="Schliwa M."/>
        </authorList>
    </citation>
    <scope>NUCLEOTIDE SEQUENCE [LARGE SCALE GENOMIC DNA]</scope>
</reference>
<name>X6LUE9_RETFI</name>
<organism evidence="1 2">
    <name type="scientific">Reticulomyxa filosa</name>
    <dbReference type="NCBI Taxonomy" id="46433"/>
    <lineage>
        <taxon>Eukaryota</taxon>
        <taxon>Sar</taxon>
        <taxon>Rhizaria</taxon>
        <taxon>Retaria</taxon>
        <taxon>Foraminifera</taxon>
        <taxon>Monothalamids</taxon>
        <taxon>Reticulomyxidae</taxon>
        <taxon>Reticulomyxa</taxon>
    </lineage>
</organism>
<dbReference type="EMBL" id="ASPP01028000">
    <property type="protein sequence ID" value="ETO05548.1"/>
    <property type="molecule type" value="Genomic_DNA"/>
</dbReference>
<gene>
    <name evidence="1" type="ORF">RFI_31848</name>
</gene>
<protein>
    <submittedName>
        <fullName evidence="1">Uncharacterized protein</fullName>
    </submittedName>
</protein>
<proteinExistence type="predicted"/>
<dbReference type="AlphaFoldDB" id="X6LUE9"/>